<comment type="caution">
    <text evidence="3">The sequence shown here is derived from an EMBL/GenBank/DDBJ whole genome shotgun (WGS) entry which is preliminary data.</text>
</comment>
<gene>
    <name evidence="3" type="ORF">CBW21_11130</name>
</gene>
<feature type="domain" description="Flavodoxin-like fold" evidence="2">
    <location>
        <begin position="1"/>
        <end position="173"/>
    </location>
</feature>
<evidence type="ECO:0000256" key="1">
    <source>
        <dbReference type="ARBA" id="ARBA00023002"/>
    </source>
</evidence>
<dbReference type="RefSeq" id="WP_043613506.1">
    <property type="nucleotide sequence ID" value="NZ_JABXOB010000001.1"/>
</dbReference>
<keyword evidence="1" id="KW-0560">Oxidoreductase</keyword>
<dbReference type="AlphaFoldDB" id="A0A202B9I0"/>
<dbReference type="GO" id="GO:0010181">
    <property type="term" value="F:FMN binding"/>
    <property type="evidence" value="ECO:0007669"/>
    <property type="project" value="TreeGrafter"/>
</dbReference>
<evidence type="ECO:0000259" key="2">
    <source>
        <dbReference type="Pfam" id="PF02525"/>
    </source>
</evidence>
<dbReference type="InterPro" id="IPR003680">
    <property type="entry name" value="Flavodoxin_fold"/>
</dbReference>
<organism evidence="3 4">
    <name type="scientific">Chromobacterium violaceum</name>
    <dbReference type="NCBI Taxonomy" id="536"/>
    <lineage>
        <taxon>Bacteria</taxon>
        <taxon>Pseudomonadati</taxon>
        <taxon>Pseudomonadota</taxon>
        <taxon>Betaproteobacteria</taxon>
        <taxon>Neisseriales</taxon>
        <taxon>Chromobacteriaceae</taxon>
        <taxon>Chromobacterium</taxon>
    </lineage>
</organism>
<dbReference type="SUPFAM" id="SSF52218">
    <property type="entry name" value="Flavoproteins"/>
    <property type="match status" value="1"/>
</dbReference>
<dbReference type="EMBL" id="NHOO01000008">
    <property type="protein sequence ID" value="OVE48011.1"/>
    <property type="molecule type" value="Genomic_DNA"/>
</dbReference>
<dbReference type="Gene3D" id="3.40.50.360">
    <property type="match status" value="1"/>
</dbReference>
<dbReference type="Proteomes" id="UP000196342">
    <property type="component" value="Unassembled WGS sequence"/>
</dbReference>
<dbReference type="InterPro" id="IPR046980">
    <property type="entry name" value="KefG/KefF"/>
</dbReference>
<keyword evidence="4" id="KW-1185">Reference proteome</keyword>
<name>A0A202B9I0_CHRVL</name>
<dbReference type="GO" id="GO:0003955">
    <property type="term" value="F:NAD(P)H dehydrogenase (quinone) activity"/>
    <property type="evidence" value="ECO:0007669"/>
    <property type="project" value="TreeGrafter"/>
</dbReference>
<dbReference type="InterPro" id="IPR029039">
    <property type="entry name" value="Flavoprotein-like_sf"/>
</dbReference>
<dbReference type="PANTHER" id="PTHR47307">
    <property type="entry name" value="GLUTATHIONE-REGULATED POTASSIUM-EFFLUX SYSTEM ANCILLARY PROTEIN KEFG"/>
    <property type="match status" value="1"/>
</dbReference>
<dbReference type="GO" id="GO:0009055">
    <property type="term" value="F:electron transfer activity"/>
    <property type="evidence" value="ECO:0007669"/>
    <property type="project" value="TreeGrafter"/>
</dbReference>
<sequence>MKTLIIVAHPDLARSRVNRRWTEALARHPERYAVHSLYGAYPDERIDVAREQALLEAHSRIVLQFPFYWFSSPPLLKKWQDLVLDEGFAVGPRPEDRRMADKRISVAVSTGIRGEDFAAGGRYRYPMDELLRPFELTCRYIRARWLPAFTLHGAEHDLSDAEIDASADAYLRYLDLAA</sequence>
<proteinExistence type="predicted"/>
<evidence type="ECO:0000313" key="4">
    <source>
        <dbReference type="Proteomes" id="UP000196342"/>
    </source>
</evidence>
<protein>
    <submittedName>
        <fullName evidence="3">Flavodoxin family protein</fullName>
    </submittedName>
</protein>
<dbReference type="PANTHER" id="PTHR47307:SF1">
    <property type="entry name" value="GLUTATHIONE-REGULATED POTASSIUM-EFFLUX SYSTEM ANCILLARY PROTEIN KEFG"/>
    <property type="match status" value="1"/>
</dbReference>
<accession>A0A202B9I0</accession>
<evidence type="ECO:0000313" key="3">
    <source>
        <dbReference type="EMBL" id="OVE48011.1"/>
    </source>
</evidence>
<reference evidence="3 4" key="1">
    <citation type="submission" date="2017-05" db="EMBL/GenBank/DDBJ databases">
        <title>Chromobacterium violaceum GHPS1 isolated from Hydrocarbon polluted soil in French Guiana display an awesome secondary metabolite arsenal and a battery of drug and heavy-metal-resistance and detoxification of xenobiotics proteins.</title>
        <authorList>
            <person name="Belbahri L."/>
        </authorList>
    </citation>
    <scope>NUCLEOTIDE SEQUENCE [LARGE SCALE GENOMIC DNA]</scope>
    <source>
        <strain evidence="3 4">GHPS1</strain>
    </source>
</reference>
<dbReference type="Pfam" id="PF02525">
    <property type="entry name" value="Flavodoxin_2"/>
    <property type="match status" value="1"/>
</dbReference>